<reference evidence="1" key="1">
    <citation type="submission" date="2020-05" db="EMBL/GenBank/DDBJ databases">
        <title>Sulfur intermediates as new biogeochemical hubs in an aquatic model microbial ecosystem.</title>
        <authorList>
            <person name="Vigneron A."/>
        </authorList>
    </citation>
    <scope>NUCLEOTIDE SEQUENCE</scope>
    <source>
        <strain evidence="1">Bin.250</strain>
    </source>
</reference>
<dbReference type="Proteomes" id="UP000754644">
    <property type="component" value="Unassembled WGS sequence"/>
</dbReference>
<accession>A0A973AAK1</accession>
<evidence type="ECO:0000313" key="2">
    <source>
        <dbReference type="Proteomes" id="UP000754644"/>
    </source>
</evidence>
<comment type="caution">
    <text evidence="1">The sequence shown here is derived from an EMBL/GenBank/DDBJ whole genome shotgun (WGS) entry which is preliminary data.</text>
</comment>
<gene>
    <name evidence="1" type="ORF">HQ497_14690</name>
</gene>
<name>A0A973AAK1_9GAMM</name>
<proteinExistence type="predicted"/>
<evidence type="ECO:0000313" key="1">
    <source>
        <dbReference type="EMBL" id="NQV66602.1"/>
    </source>
</evidence>
<dbReference type="EMBL" id="JABMOJ010000544">
    <property type="protein sequence ID" value="NQV66602.1"/>
    <property type="molecule type" value="Genomic_DNA"/>
</dbReference>
<organism evidence="1 2">
    <name type="scientific">SAR86 cluster bacterium</name>
    <dbReference type="NCBI Taxonomy" id="2030880"/>
    <lineage>
        <taxon>Bacteria</taxon>
        <taxon>Pseudomonadati</taxon>
        <taxon>Pseudomonadota</taxon>
        <taxon>Gammaproteobacteria</taxon>
        <taxon>SAR86 cluster</taxon>
    </lineage>
</organism>
<feature type="non-terminal residue" evidence="1">
    <location>
        <position position="1"/>
    </location>
</feature>
<dbReference type="AlphaFoldDB" id="A0A973AAK1"/>
<sequence>GGQQRLAPGDSIVVPIDGGYKDGIAQWRDVTQILYQTAFTMAAVLTL</sequence>
<protein>
    <submittedName>
        <fullName evidence="1">Uncharacterized protein</fullName>
    </submittedName>
</protein>